<dbReference type="InterPro" id="IPR050738">
    <property type="entry name" value="Sulfatase"/>
</dbReference>
<evidence type="ECO:0000259" key="5">
    <source>
        <dbReference type="Pfam" id="PF00884"/>
    </source>
</evidence>
<keyword evidence="3 6" id="KW-0378">Hydrolase</keyword>
<proteinExistence type="inferred from homology"/>
<dbReference type="EMBL" id="CP027059">
    <property type="protein sequence ID" value="UQZ82438.1"/>
    <property type="molecule type" value="Genomic_DNA"/>
</dbReference>
<reference evidence="6" key="2">
    <citation type="journal article" date="2021" name="J Anim Sci Technol">
        <title>Complete genome sequence of Paenibacillus konkukensis sp. nov. SK3146 as a potential probiotic strain.</title>
        <authorList>
            <person name="Jung H.I."/>
            <person name="Park S."/>
            <person name="Niu K.M."/>
            <person name="Lee S.W."/>
            <person name="Kothari D."/>
            <person name="Yi K.J."/>
            <person name="Kim S.K."/>
        </authorList>
    </citation>
    <scope>NUCLEOTIDE SEQUENCE</scope>
    <source>
        <strain evidence="6">SK3146</strain>
    </source>
</reference>
<comment type="similarity">
    <text evidence="1">Belongs to the sulfatase family.</text>
</comment>
<keyword evidence="7" id="KW-1185">Reference proteome</keyword>
<protein>
    <submittedName>
        <fullName evidence="6">Arylsulfatase</fullName>
        <ecNumber evidence="6">3.1.6.1</ecNumber>
    </submittedName>
</protein>
<dbReference type="Gene3D" id="3.40.720.10">
    <property type="entry name" value="Alkaline Phosphatase, subunit A"/>
    <property type="match status" value="1"/>
</dbReference>
<dbReference type="SUPFAM" id="SSF53649">
    <property type="entry name" value="Alkaline phosphatase-like"/>
    <property type="match status" value="1"/>
</dbReference>
<evidence type="ECO:0000256" key="4">
    <source>
        <dbReference type="ARBA" id="ARBA00022837"/>
    </source>
</evidence>
<evidence type="ECO:0000256" key="1">
    <source>
        <dbReference type="ARBA" id="ARBA00008779"/>
    </source>
</evidence>
<dbReference type="EC" id="3.1.6.1" evidence="6"/>
<dbReference type="PROSITE" id="PS00523">
    <property type="entry name" value="SULFATASE_1"/>
    <property type="match status" value="1"/>
</dbReference>
<sequence>MNRQTAEKPNILLITTDTQRCDTLGCMGSPYAVSPHLDRLAQEGVLFEEAYTASPVCSPARSSLITGLHTPVHGCIENGIKRREMFQTLPDALKQEGYTNLMIGKTHFGPLPSSFDIVHTVEGEKNSGSGSDSYARFLEPHGIPRKSDGPQSRPEELHMEAFLVDRTIEELEKVRQEGGGPFFAFCSLLSPHSPLDPPGAWAHLYRDKPLPPIDYRPGDIEALPIQTKRLLGFLGREREMEAALQSPETQRHIDEERRLYYGLAAYTDAQIGRLLDYLDASGLRRSTLIIFTSDHGEQLYDHGFSDKHNYYDASWRVPFIMSMPGTLPTGETRDFAVWTDITATVLGAAGASSRYVQGHDLFRPLSDGKPSPRRCGVGTLYRSAAISTKYWKLEYYFDEREGRLYDRLNDPSERSDLFGHPAYREIKDELLEALLAWRSNLSDLQYLTESTGGGGPVARRIAPHTLQLSGEDNERRLSEAAELIDNKYKEAHKTFISKGES</sequence>
<dbReference type="InterPro" id="IPR017850">
    <property type="entry name" value="Alkaline_phosphatase_core_sf"/>
</dbReference>
<name>A0ABY4RLH5_9BACL</name>
<evidence type="ECO:0000313" key="7">
    <source>
        <dbReference type="Proteomes" id="UP001057134"/>
    </source>
</evidence>
<evidence type="ECO:0000256" key="3">
    <source>
        <dbReference type="ARBA" id="ARBA00022801"/>
    </source>
</evidence>
<dbReference type="InterPro" id="IPR024607">
    <property type="entry name" value="Sulfatase_CS"/>
</dbReference>
<dbReference type="PANTHER" id="PTHR42693">
    <property type="entry name" value="ARYLSULFATASE FAMILY MEMBER"/>
    <property type="match status" value="1"/>
</dbReference>
<dbReference type="PANTHER" id="PTHR42693:SF33">
    <property type="entry name" value="ARYLSULFATASE"/>
    <property type="match status" value="1"/>
</dbReference>
<evidence type="ECO:0000313" key="6">
    <source>
        <dbReference type="EMBL" id="UQZ82438.1"/>
    </source>
</evidence>
<keyword evidence="2" id="KW-0479">Metal-binding</keyword>
<keyword evidence="4" id="KW-0106">Calcium</keyword>
<dbReference type="GO" id="GO:0004065">
    <property type="term" value="F:arylsulfatase activity"/>
    <property type="evidence" value="ECO:0007669"/>
    <property type="project" value="UniProtKB-EC"/>
</dbReference>
<dbReference type="RefSeq" id="WP_249864576.1">
    <property type="nucleotide sequence ID" value="NZ_CP027059.1"/>
</dbReference>
<reference evidence="6" key="1">
    <citation type="submission" date="2018-02" db="EMBL/GenBank/DDBJ databases">
        <authorList>
            <person name="Kim S.-K."/>
            <person name="Jung H.-I."/>
            <person name="Lee S.-W."/>
        </authorList>
    </citation>
    <scope>NUCLEOTIDE SEQUENCE</scope>
    <source>
        <strain evidence="6">SK3146</strain>
    </source>
</reference>
<organism evidence="6 7">
    <name type="scientific">Paenibacillus konkukensis</name>
    <dbReference type="NCBI Taxonomy" id="2020716"/>
    <lineage>
        <taxon>Bacteria</taxon>
        <taxon>Bacillati</taxon>
        <taxon>Bacillota</taxon>
        <taxon>Bacilli</taxon>
        <taxon>Bacillales</taxon>
        <taxon>Paenibacillaceae</taxon>
        <taxon>Paenibacillus</taxon>
    </lineage>
</organism>
<evidence type="ECO:0000256" key="2">
    <source>
        <dbReference type="ARBA" id="ARBA00022723"/>
    </source>
</evidence>
<feature type="domain" description="Sulfatase N-terminal" evidence="5">
    <location>
        <begin position="9"/>
        <end position="351"/>
    </location>
</feature>
<dbReference type="Pfam" id="PF00884">
    <property type="entry name" value="Sulfatase"/>
    <property type="match status" value="1"/>
</dbReference>
<dbReference type="InterPro" id="IPR000917">
    <property type="entry name" value="Sulfatase_N"/>
</dbReference>
<accession>A0ABY4RLH5</accession>
<dbReference type="Proteomes" id="UP001057134">
    <property type="component" value="Chromosome"/>
</dbReference>
<gene>
    <name evidence="6" type="ORF">SK3146_01595</name>
</gene>